<keyword evidence="2" id="KW-0378">Hydrolase</keyword>
<dbReference type="OrthoDB" id="9791657at2"/>
<evidence type="ECO:0000259" key="1">
    <source>
        <dbReference type="SMART" id="SM00479"/>
    </source>
</evidence>
<dbReference type="GO" id="GO:0045004">
    <property type="term" value="P:DNA replication proofreading"/>
    <property type="evidence" value="ECO:0007669"/>
    <property type="project" value="TreeGrafter"/>
</dbReference>
<proteinExistence type="predicted"/>
<dbReference type="InterPro" id="IPR046768">
    <property type="entry name" value="ExoX-like_C"/>
</dbReference>
<dbReference type="PANTHER" id="PTHR30231:SF41">
    <property type="entry name" value="DNA POLYMERASE III SUBUNIT EPSILON"/>
    <property type="match status" value="1"/>
</dbReference>
<dbReference type="AlphaFoldDB" id="A0A2S7IF88"/>
<keyword evidence="2" id="KW-0269">Exonuclease</keyword>
<reference evidence="3" key="1">
    <citation type="submission" date="2018-02" db="EMBL/GenBank/DDBJ databases">
        <title>Genome sequencing of Solimonas sp. HR-BB.</title>
        <authorList>
            <person name="Lee Y."/>
            <person name="Jeon C.O."/>
        </authorList>
    </citation>
    <scope>NUCLEOTIDE SEQUENCE [LARGE SCALE GENOMIC DNA]</scope>
    <source>
        <strain evidence="3">HR-U</strain>
    </source>
</reference>
<dbReference type="PANTHER" id="PTHR30231">
    <property type="entry name" value="DNA POLYMERASE III SUBUNIT EPSILON"/>
    <property type="match status" value="1"/>
</dbReference>
<dbReference type="Pfam" id="PF00929">
    <property type="entry name" value="RNase_T"/>
    <property type="match status" value="1"/>
</dbReference>
<dbReference type="InterPro" id="IPR036397">
    <property type="entry name" value="RNaseH_sf"/>
</dbReference>
<keyword evidence="2" id="KW-0540">Nuclease</keyword>
<dbReference type="SMART" id="SM00479">
    <property type="entry name" value="EXOIII"/>
    <property type="match status" value="1"/>
</dbReference>
<dbReference type="Pfam" id="PF20600">
    <property type="entry name" value="ExoX-like_C"/>
    <property type="match status" value="1"/>
</dbReference>
<dbReference type="Gene3D" id="3.30.420.10">
    <property type="entry name" value="Ribonuclease H-like superfamily/Ribonuclease H"/>
    <property type="match status" value="1"/>
</dbReference>
<evidence type="ECO:0000313" key="2">
    <source>
        <dbReference type="EMBL" id="PQA53685.1"/>
    </source>
</evidence>
<dbReference type="SUPFAM" id="SSF53098">
    <property type="entry name" value="Ribonuclease H-like"/>
    <property type="match status" value="1"/>
</dbReference>
<organism evidence="2 3">
    <name type="scientific">Siphonobacter curvatus</name>
    <dbReference type="NCBI Taxonomy" id="2094562"/>
    <lineage>
        <taxon>Bacteria</taxon>
        <taxon>Pseudomonadati</taxon>
        <taxon>Bacteroidota</taxon>
        <taxon>Cytophagia</taxon>
        <taxon>Cytophagales</taxon>
        <taxon>Cytophagaceae</taxon>
        <taxon>Siphonobacter</taxon>
    </lineage>
</organism>
<name>A0A2S7IF88_9BACT</name>
<dbReference type="CDD" id="cd06127">
    <property type="entry name" value="DEDDh"/>
    <property type="match status" value="1"/>
</dbReference>
<sequence length="271" mass="31165">MQHSLKLRKPLAFFDLETTGINLIRDRIVEISIAKAMPDGSVQVRTEKVNPGMPIPLETSLIHGIYDEDVADKPQFKQLAKSLAQFLEGCDLAGFNSNKFDVPMLVEEFLRVGIDFDTKNRRLIDAQRIYHMMEPRNLSAAYKFYCGKKLEHAHSAEADTLATLEVLDCMIKRYEGVEVEKNKDETWIPVKNDMDALHELTSGQFVDFAQRMKYNNEGVVVFNFGKHTGKPVLEVFKREPSYYDWMMQGDFTLDTKRKLTDIKLKSSTLMK</sequence>
<dbReference type="EMBL" id="PTRA01000008">
    <property type="protein sequence ID" value="PQA53685.1"/>
    <property type="molecule type" value="Genomic_DNA"/>
</dbReference>
<evidence type="ECO:0000313" key="3">
    <source>
        <dbReference type="Proteomes" id="UP000239590"/>
    </source>
</evidence>
<dbReference type="Proteomes" id="UP000239590">
    <property type="component" value="Unassembled WGS sequence"/>
</dbReference>
<accession>A0A2S7IF88</accession>
<keyword evidence="3" id="KW-1185">Reference proteome</keyword>
<dbReference type="GO" id="GO:0008408">
    <property type="term" value="F:3'-5' exonuclease activity"/>
    <property type="evidence" value="ECO:0007669"/>
    <property type="project" value="TreeGrafter"/>
</dbReference>
<dbReference type="GO" id="GO:0005829">
    <property type="term" value="C:cytosol"/>
    <property type="evidence" value="ECO:0007669"/>
    <property type="project" value="TreeGrafter"/>
</dbReference>
<protein>
    <submittedName>
        <fullName evidence="2">3'-5' exonuclease</fullName>
    </submittedName>
</protein>
<feature type="domain" description="Exonuclease" evidence="1">
    <location>
        <begin position="10"/>
        <end position="176"/>
    </location>
</feature>
<dbReference type="InterPro" id="IPR013520">
    <property type="entry name" value="Ribonucl_H"/>
</dbReference>
<dbReference type="GO" id="GO:0003676">
    <property type="term" value="F:nucleic acid binding"/>
    <property type="evidence" value="ECO:0007669"/>
    <property type="project" value="InterPro"/>
</dbReference>
<dbReference type="RefSeq" id="WP_094808297.1">
    <property type="nucleotide sequence ID" value="NZ_PTRA01000008.1"/>
</dbReference>
<gene>
    <name evidence="2" type="ORF">C5O19_23660</name>
</gene>
<comment type="caution">
    <text evidence="2">The sequence shown here is derived from an EMBL/GenBank/DDBJ whole genome shotgun (WGS) entry which is preliminary data.</text>
</comment>
<dbReference type="InterPro" id="IPR012337">
    <property type="entry name" value="RNaseH-like_sf"/>
</dbReference>